<dbReference type="GO" id="GO:0008168">
    <property type="term" value="F:methyltransferase activity"/>
    <property type="evidence" value="ECO:0007669"/>
    <property type="project" value="UniProtKB-KW"/>
</dbReference>
<dbReference type="InterPro" id="IPR029063">
    <property type="entry name" value="SAM-dependent_MTases_sf"/>
</dbReference>
<dbReference type="AlphaFoldDB" id="A0A2Z6SPN4"/>
<reference evidence="3 5" key="1">
    <citation type="submission" date="2017-11" db="EMBL/GenBank/DDBJ databases">
        <title>The genome of Rhizophagus clarus HR1 reveals common genetic basis of auxotrophy among arbuscular mycorrhizal fungi.</title>
        <authorList>
            <person name="Kobayashi Y."/>
        </authorList>
    </citation>
    <scope>NUCLEOTIDE SEQUENCE [LARGE SCALE GENOMIC DNA]</scope>
    <source>
        <strain evidence="3 5">HR1</strain>
    </source>
</reference>
<evidence type="ECO:0000259" key="2">
    <source>
        <dbReference type="Pfam" id="PF13649"/>
    </source>
</evidence>
<dbReference type="STRING" id="94130.A0A2Z6SPN4"/>
<dbReference type="InterPro" id="IPR041698">
    <property type="entry name" value="Methyltransf_25"/>
</dbReference>
<gene>
    <name evidence="4" type="ORF">RCL2_002432800</name>
    <name evidence="3" type="ORF">RclHR1_09110004</name>
</gene>
<dbReference type="PANTHER" id="PTHR43591">
    <property type="entry name" value="METHYLTRANSFERASE"/>
    <property type="match status" value="1"/>
</dbReference>
<dbReference type="Proteomes" id="UP000615446">
    <property type="component" value="Unassembled WGS sequence"/>
</dbReference>
<dbReference type="OrthoDB" id="2013972at2759"/>
<dbReference type="EMBL" id="BEXD01004328">
    <property type="protein sequence ID" value="GBC09797.1"/>
    <property type="molecule type" value="Genomic_DNA"/>
</dbReference>
<dbReference type="Proteomes" id="UP000247702">
    <property type="component" value="Unassembled WGS sequence"/>
</dbReference>
<organism evidence="3 5">
    <name type="scientific">Rhizophagus clarus</name>
    <dbReference type="NCBI Taxonomy" id="94130"/>
    <lineage>
        <taxon>Eukaryota</taxon>
        <taxon>Fungi</taxon>
        <taxon>Fungi incertae sedis</taxon>
        <taxon>Mucoromycota</taxon>
        <taxon>Glomeromycotina</taxon>
        <taxon>Glomeromycetes</taxon>
        <taxon>Glomerales</taxon>
        <taxon>Glomeraceae</taxon>
        <taxon>Rhizophagus</taxon>
    </lineage>
</organism>
<protein>
    <submittedName>
        <fullName evidence="4">S-adenosyl-L-methionine-dependent methyltransferase</fullName>
    </submittedName>
</protein>
<dbReference type="PANTHER" id="PTHR43591:SF24">
    <property type="entry name" value="2-METHOXY-6-POLYPRENYL-1,4-BENZOQUINOL METHYLASE, MITOCHONDRIAL"/>
    <property type="match status" value="1"/>
</dbReference>
<dbReference type="Pfam" id="PF13649">
    <property type="entry name" value="Methyltransf_25"/>
    <property type="match status" value="1"/>
</dbReference>
<evidence type="ECO:0000313" key="4">
    <source>
        <dbReference type="EMBL" id="GES97752.1"/>
    </source>
</evidence>
<dbReference type="EMBL" id="BLAL01000261">
    <property type="protein sequence ID" value="GES97752.1"/>
    <property type="molecule type" value="Genomic_DNA"/>
</dbReference>
<evidence type="ECO:0000256" key="1">
    <source>
        <dbReference type="SAM" id="MobiDB-lite"/>
    </source>
</evidence>
<dbReference type="CDD" id="cd02440">
    <property type="entry name" value="AdoMet_MTases"/>
    <property type="match status" value="1"/>
</dbReference>
<name>A0A2Z6SPN4_9GLOM</name>
<reference evidence="4" key="2">
    <citation type="submission" date="2019-10" db="EMBL/GenBank/DDBJ databases">
        <title>Conservation and host-specific expression of non-tandemly repeated heterogenous ribosome RNA gene in arbuscular mycorrhizal fungi.</title>
        <authorList>
            <person name="Maeda T."/>
            <person name="Kobayashi Y."/>
            <person name="Nakagawa T."/>
            <person name="Ezawa T."/>
            <person name="Yamaguchi K."/>
            <person name="Bino T."/>
            <person name="Nishimoto Y."/>
            <person name="Shigenobu S."/>
            <person name="Kawaguchi M."/>
        </authorList>
    </citation>
    <scope>NUCLEOTIDE SEQUENCE</scope>
    <source>
        <strain evidence="4">HR1</strain>
    </source>
</reference>
<feature type="domain" description="Methyltransferase" evidence="2">
    <location>
        <begin position="75"/>
        <end position="166"/>
    </location>
</feature>
<keyword evidence="4" id="KW-0808">Transferase</keyword>
<feature type="region of interest" description="Disordered" evidence="1">
    <location>
        <begin position="1"/>
        <end position="21"/>
    </location>
</feature>
<comment type="caution">
    <text evidence="3">The sequence shown here is derived from an EMBL/GenBank/DDBJ whole genome shotgun (WGS) entry which is preliminary data.</text>
</comment>
<accession>A0A2Z6SPN4</accession>
<evidence type="ECO:0000313" key="3">
    <source>
        <dbReference type="EMBL" id="GBC09797.1"/>
    </source>
</evidence>
<dbReference type="GO" id="GO:0032259">
    <property type="term" value="P:methylation"/>
    <property type="evidence" value="ECO:0007669"/>
    <property type="project" value="UniProtKB-KW"/>
</dbReference>
<keyword evidence="4" id="KW-0489">Methyltransferase</keyword>
<dbReference type="SUPFAM" id="SSF53335">
    <property type="entry name" value="S-adenosyl-L-methionine-dependent methyltransferases"/>
    <property type="match status" value="1"/>
</dbReference>
<keyword evidence="5" id="KW-1185">Reference proteome</keyword>
<evidence type="ECO:0000313" key="5">
    <source>
        <dbReference type="Proteomes" id="UP000247702"/>
    </source>
</evidence>
<proteinExistence type="predicted"/>
<dbReference type="Gene3D" id="3.40.50.150">
    <property type="entry name" value="Vaccinia Virus protein VP39"/>
    <property type="match status" value="1"/>
</dbReference>
<sequence>MGINNSKLLKSKKSKSKQIPSHDLLNKEKESTYYLSNDINDVDRLHIHHFFKKFIFQNNFSSPIEDKLIKGDCKVLDVGCGPGTWLLELSNTYTNSQFFGFDMTPIYPQEIKPNNLNFIEGNIFNGLPFSDNEFDFVHMESMTLIFTRDQWNFVLSELIRVTKSGGFIEVVEPYIISDEAGPIFKKLHGGIYNSSLKRNVDMKLIRNLDSIFESHSNIRKVHRDERKTIIGPNGDKIGSVYQQIFVSFCTTEMAIESLSNELGISEEKFRIMAEYDVIEEFKQKKPEVDHIRFWTQKI</sequence>